<protein>
    <submittedName>
        <fullName evidence="1">Uncharacterized protein</fullName>
    </submittedName>
</protein>
<dbReference type="RefSeq" id="WP_259830326.1">
    <property type="nucleotide sequence ID" value="NZ_JANZQH010000007.1"/>
</dbReference>
<dbReference type="Proteomes" id="UP001142057">
    <property type="component" value="Unassembled WGS sequence"/>
</dbReference>
<evidence type="ECO:0000313" key="1">
    <source>
        <dbReference type="EMBL" id="MCT2408955.1"/>
    </source>
</evidence>
<accession>A0ABT2IJX5</accession>
<organism evidence="1 2">
    <name type="scientific">Chryseobacterium pyrolae</name>
    <dbReference type="NCBI Taxonomy" id="2987481"/>
    <lineage>
        <taxon>Bacteria</taxon>
        <taxon>Pseudomonadati</taxon>
        <taxon>Bacteroidota</taxon>
        <taxon>Flavobacteriia</taxon>
        <taxon>Flavobacteriales</taxon>
        <taxon>Weeksellaceae</taxon>
        <taxon>Chryseobacterium group</taxon>
        <taxon>Chryseobacterium</taxon>
    </lineage>
</organism>
<gene>
    <name evidence="1" type="ORF">NZD88_15520</name>
</gene>
<proteinExistence type="predicted"/>
<reference evidence="1" key="1">
    <citation type="submission" date="2022-08" db="EMBL/GenBank/DDBJ databases">
        <title>Chryseobacterium antibioticum,isolated from the rhizosphere soil of Pyrola in Tibet.</title>
        <authorList>
            <person name="Kan Y."/>
        </authorList>
    </citation>
    <scope>NUCLEOTIDE SEQUENCE</scope>
    <source>
        <strain evidence="1">Pc2-12</strain>
    </source>
</reference>
<sequence>MEDGGMKIEVLKDIKLLNTIQLNMIIYLKLFRVSIFHLIFQHFARPSNHKAKIEIQKLPEPPSPNILTSILYFHH</sequence>
<comment type="caution">
    <text evidence="1">The sequence shown here is derived from an EMBL/GenBank/DDBJ whole genome shotgun (WGS) entry which is preliminary data.</text>
</comment>
<dbReference type="EMBL" id="JANZQH010000007">
    <property type="protein sequence ID" value="MCT2408955.1"/>
    <property type="molecule type" value="Genomic_DNA"/>
</dbReference>
<evidence type="ECO:0000313" key="2">
    <source>
        <dbReference type="Proteomes" id="UP001142057"/>
    </source>
</evidence>
<keyword evidence="2" id="KW-1185">Reference proteome</keyword>
<name>A0ABT2IJX5_9FLAO</name>